<reference evidence="2" key="1">
    <citation type="journal article" date="2023" name="Nat. Plants">
        <title>Single-cell RNA sequencing provides a high-resolution roadmap for understanding the multicellular compartmentation of specialized metabolism.</title>
        <authorList>
            <person name="Sun S."/>
            <person name="Shen X."/>
            <person name="Li Y."/>
            <person name="Li Y."/>
            <person name="Wang S."/>
            <person name="Li R."/>
            <person name="Zhang H."/>
            <person name="Shen G."/>
            <person name="Guo B."/>
            <person name="Wei J."/>
            <person name="Xu J."/>
            <person name="St-Pierre B."/>
            <person name="Chen S."/>
            <person name="Sun C."/>
        </authorList>
    </citation>
    <scope>NUCLEOTIDE SEQUENCE [LARGE SCALE GENOMIC DNA]</scope>
</reference>
<protein>
    <submittedName>
        <fullName evidence="1">Uncharacterized protein</fullName>
    </submittedName>
</protein>
<accession>A0ACC0B5U5</accession>
<keyword evidence="2" id="KW-1185">Reference proteome</keyword>
<organism evidence="1 2">
    <name type="scientific">Catharanthus roseus</name>
    <name type="common">Madagascar periwinkle</name>
    <name type="synonym">Vinca rosea</name>
    <dbReference type="NCBI Taxonomy" id="4058"/>
    <lineage>
        <taxon>Eukaryota</taxon>
        <taxon>Viridiplantae</taxon>
        <taxon>Streptophyta</taxon>
        <taxon>Embryophyta</taxon>
        <taxon>Tracheophyta</taxon>
        <taxon>Spermatophyta</taxon>
        <taxon>Magnoliopsida</taxon>
        <taxon>eudicotyledons</taxon>
        <taxon>Gunneridae</taxon>
        <taxon>Pentapetalae</taxon>
        <taxon>asterids</taxon>
        <taxon>lamiids</taxon>
        <taxon>Gentianales</taxon>
        <taxon>Apocynaceae</taxon>
        <taxon>Rauvolfioideae</taxon>
        <taxon>Vinceae</taxon>
        <taxon>Catharanthinae</taxon>
        <taxon>Catharanthus</taxon>
    </lineage>
</organism>
<dbReference type="Proteomes" id="UP001060085">
    <property type="component" value="Linkage Group LG04"/>
</dbReference>
<sequence>MNILDHLYVIANTFNICVVFLARSQSTTVLPLVSDMDGPSRTIFVGLIEELQHFIQLVDGCPLPPLHVQWEYHRVMRVSGWAAPYRDRMADWVTRYSEMYPPQRHFNVSLV</sequence>
<dbReference type="EMBL" id="CM044704">
    <property type="protein sequence ID" value="KAI5668030.1"/>
    <property type="molecule type" value="Genomic_DNA"/>
</dbReference>
<evidence type="ECO:0000313" key="1">
    <source>
        <dbReference type="EMBL" id="KAI5668030.1"/>
    </source>
</evidence>
<gene>
    <name evidence="1" type="ORF">M9H77_17883</name>
</gene>
<proteinExistence type="predicted"/>
<name>A0ACC0B5U5_CATRO</name>
<evidence type="ECO:0000313" key="2">
    <source>
        <dbReference type="Proteomes" id="UP001060085"/>
    </source>
</evidence>
<comment type="caution">
    <text evidence="1">The sequence shown here is derived from an EMBL/GenBank/DDBJ whole genome shotgun (WGS) entry which is preliminary data.</text>
</comment>